<dbReference type="PANTHER" id="PTHR45648">
    <property type="entry name" value="GDSL LIPASE/ACYLHYDROLASE FAMILY PROTEIN (AFU_ORTHOLOGUE AFUA_4G14700)"/>
    <property type="match status" value="1"/>
</dbReference>
<dbReference type="OrthoDB" id="1600564at2759"/>
<dbReference type="PANTHER" id="PTHR45648:SF22">
    <property type="entry name" value="GDSL LIPASE_ACYLHYDROLASE FAMILY PROTEIN (AFU_ORTHOLOGUE AFUA_4G14700)"/>
    <property type="match status" value="1"/>
</dbReference>
<evidence type="ECO:0000256" key="1">
    <source>
        <dbReference type="ARBA" id="ARBA00022801"/>
    </source>
</evidence>
<gene>
    <name evidence="3" type="ORF">BB559_003271</name>
</gene>
<feature type="signal peptide" evidence="2">
    <location>
        <begin position="1"/>
        <end position="17"/>
    </location>
</feature>
<evidence type="ECO:0000256" key="2">
    <source>
        <dbReference type="SAM" id="SignalP"/>
    </source>
</evidence>
<dbReference type="EMBL" id="MBFT01000321">
    <property type="protein sequence ID" value="PVU93458.1"/>
    <property type="molecule type" value="Genomic_DNA"/>
</dbReference>
<dbReference type="Pfam" id="PF00657">
    <property type="entry name" value="Lipase_GDSL"/>
    <property type="match status" value="1"/>
</dbReference>
<dbReference type="CDD" id="cd01846">
    <property type="entry name" value="fatty_acyltransferase_like"/>
    <property type="match status" value="1"/>
</dbReference>
<accession>A0A2T9YM96</accession>
<evidence type="ECO:0000313" key="4">
    <source>
        <dbReference type="Proteomes" id="UP000245699"/>
    </source>
</evidence>
<keyword evidence="1" id="KW-0378">Hydrolase</keyword>
<dbReference type="Proteomes" id="UP000245699">
    <property type="component" value="Unassembled WGS sequence"/>
</dbReference>
<proteinExistence type="predicted"/>
<comment type="caution">
    <text evidence="3">The sequence shown here is derived from an EMBL/GenBank/DDBJ whole genome shotgun (WGS) entry which is preliminary data.</text>
</comment>
<dbReference type="STRING" id="61424.A0A2T9YM96"/>
<reference evidence="3 4" key="1">
    <citation type="journal article" date="2018" name="MBio">
        <title>Comparative Genomics Reveals the Core Gene Toolbox for the Fungus-Insect Symbiosis.</title>
        <authorList>
            <person name="Wang Y."/>
            <person name="Stata M."/>
            <person name="Wang W."/>
            <person name="Stajich J.E."/>
            <person name="White M.M."/>
            <person name="Moncalvo J.M."/>
        </authorList>
    </citation>
    <scope>NUCLEOTIDE SEQUENCE [LARGE SCALE GENOMIC DNA]</scope>
    <source>
        <strain evidence="3 4">AUS-77-4</strain>
    </source>
</reference>
<dbReference type="InterPro" id="IPR036514">
    <property type="entry name" value="SGNH_hydro_sf"/>
</dbReference>
<keyword evidence="4" id="KW-1185">Reference proteome</keyword>
<feature type="chain" id="PRO_5015755341" description="SGNH hydrolase-type esterase domain-containing protein" evidence="2">
    <location>
        <begin position="18"/>
        <end position="391"/>
    </location>
</feature>
<organism evidence="3 4">
    <name type="scientific">Furculomyces boomerangus</name>
    <dbReference type="NCBI Taxonomy" id="61424"/>
    <lineage>
        <taxon>Eukaryota</taxon>
        <taxon>Fungi</taxon>
        <taxon>Fungi incertae sedis</taxon>
        <taxon>Zoopagomycota</taxon>
        <taxon>Kickxellomycotina</taxon>
        <taxon>Harpellomycetes</taxon>
        <taxon>Harpellales</taxon>
        <taxon>Harpellaceae</taxon>
        <taxon>Furculomyces</taxon>
    </lineage>
</organism>
<name>A0A2T9YM96_9FUNG</name>
<dbReference type="InterPro" id="IPR051058">
    <property type="entry name" value="GDSL_Est/Lipase"/>
</dbReference>
<protein>
    <recommendedName>
        <fullName evidence="5">SGNH hydrolase-type esterase domain-containing protein</fullName>
    </recommendedName>
</protein>
<dbReference type="InterPro" id="IPR001087">
    <property type="entry name" value="GDSL"/>
</dbReference>
<evidence type="ECO:0008006" key="5">
    <source>
        <dbReference type="Google" id="ProtNLM"/>
    </source>
</evidence>
<dbReference type="Gene3D" id="3.40.50.1110">
    <property type="entry name" value="SGNH hydrolase"/>
    <property type="match status" value="1"/>
</dbReference>
<sequence length="391" mass="43824">MIVNTVAILTLLSTTFAANKYFVVFGDNLSDIGNRKASSKSIDYFHGRFSNGPLWNEYTAYHNNYTLISYANSGATSNNTLSNTFNKKGIKISSMSDQIDSFIKNFSANMTNKLVKKDIVALEIGQNDFYYGLDQIDRSAFKSVWYTGAIVETLVNNIDKLIDFGFKKILLFNIPDMKNIPGVKKEAGEFSKGLDLFVTLTNLRITQNVRVINKRSSKSFDWVKVLNYYDLQNMMLNDKNPKKTYGFINTDKECNAEDKDGNVAPCKNPDQYLFFDSFNPSTRAHAITGAVVAEMIENPKFELNNESLFDVYNKYKVFETTSQSNPLFKNNTETTGDLNIKELTIKDTVANTTSIINEKKGKGFTNDAPVKNFGTVAGFAVVLSLVSAALF</sequence>
<dbReference type="AlphaFoldDB" id="A0A2T9YM96"/>
<dbReference type="SUPFAM" id="SSF52266">
    <property type="entry name" value="SGNH hydrolase"/>
    <property type="match status" value="1"/>
</dbReference>
<dbReference type="GO" id="GO:0016788">
    <property type="term" value="F:hydrolase activity, acting on ester bonds"/>
    <property type="evidence" value="ECO:0007669"/>
    <property type="project" value="InterPro"/>
</dbReference>
<evidence type="ECO:0000313" key="3">
    <source>
        <dbReference type="EMBL" id="PVU93458.1"/>
    </source>
</evidence>
<keyword evidence="2" id="KW-0732">Signal</keyword>